<feature type="compositionally biased region" description="Basic and acidic residues" evidence="2">
    <location>
        <begin position="360"/>
        <end position="379"/>
    </location>
</feature>
<evidence type="ECO:0000313" key="5">
    <source>
        <dbReference type="Proteomes" id="UP000299102"/>
    </source>
</evidence>
<dbReference type="OrthoDB" id="5976910at2759"/>
<feature type="domain" description="BHLH" evidence="3">
    <location>
        <begin position="97"/>
        <end position="161"/>
    </location>
</feature>
<dbReference type="GO" id="GO:0032502">
    <property type="term" value="P:developmental process"/>
    <property type="evidence" value="ECO:0007669"/>
    <property type="project" value="TreeGrafter"/>
</dbReference>
<accession>A0A4C1XRF8</accession>
<feature type="region of interest" description="Disordered" evidence="2">
    <location>
        <begin position="173"/>
        <end position="195"/>
    </location>
</feature>
<dbReference type="EMBL" id="BGZK01000960">
    <property type="protein sequence ID" value="GBP66536.1"/>
    <property type="molecule type" value="Genomic_DNA"/>
</dbReference>
<comment type="caution">
    <text evidence="4">The sequence shown here is derived from an EMBL/GenBank/DDBJ whole genome shotgun (WGS) entry which is preliminary data.</text>
</comment>
<evidence type="ECO:0000256" key="2">
    <source>
        <dbReference type="SAM" id="MobiDB-lite"/>
    </source>
</evidence>
<name>A0A4C1XRF8_EUMVA</name>
<dbReference type="GO" id="GO:0000981">
    <property type="term" value="F:DNA-binding transcription factor activity, RNA polymerase II-specific"/>
    <property type="evidence" value="ECO:0007669"/>
    <property type="project" value="TreeGrafter"/>
</dbReference>
<dbReference type="GO" id="GO:0000977">
    <property type="term" value="F:RNA polymerase II transcription regulatory region sequence-specific DNA binding"/>
    <property type="evidence" value="ECO:0007669"/>
    <property type="project" value="TreeGrafter"/>
</dbReference>
<organism evidence="4 5">
    <name type="scientific">Eumeta variegata</name>
    <name type="common">Bagworm moth</name>
    <name type="synonym">Eumeta japonica</name>
    <dbReference type="NCBI Taxonomy" id="151549"/>
    <lineage>
        <taxon>Eukaryota</taxon>
        <taxon>Metazoa</taxon>
        <taxon>Ecdysozoa</taxon>
        <taxon>Arthropoda</taxon>
        <taxon>Hexapoda</taxon>
        <taxon>Insecta</taxon>
        <taxon>Pterygota</taxon>
        <taxon>Neoptera</taxon>
        <taxon>Endopterygota</taxon>
        <taxon>Lepidoptera</taxon>
        <taxon>Glossata</taxon>
        <taxon>Ditrysia</taxon>
        <taxon>Tineoidea</taxon>
        <taxon>Psychidae</taxon>
        <taxon>Oiketicinae</taxon>
        <taxon>Eumeta</taxon>
    </lineage>
</organism>
<feature type="region of interest" description="Disordered" evidence="2">
    <location>
        <begin position="354"/>
        <end position="379"/>
    </location>
</feature>
<dbReference type="AlphaFoldDB" id="A0A4C1XRF8"/>
<dbReference type="InterPro" id="IPR050283">
    <property type="entry name" value="E-box_TF_Regulators"/>
</dbReference>
<dbReference type="Gene3D" id="4.10.280.10">
    <property type="entry name" value="Helix-loop-helix DNA-binding domain"/>
    <property type="match status" value="1"/>
</dbReference>
<dbReference type="GO" id="GO:0046983">
    <property type="term" value="F:protein dimerization activity"/>
    <property type="evidence" value="ECO:0007669"/>
    <property type="project" value="InterPro"/>
</dbReference>
<dbReference type="InterPro" id="IPR011598">
    <property type="entry name" value="bHLH_dom"/>
</dbReference>
<dbReference type="CDD" id="cd19744">
    <property type="entry name" value="bHLH_TS_dAS-C_like"/>
    <property type="match status" value="1"/>
</dbReference>
<dbReference type="SUPFAM" id="SSF47459">
    <property type="entry name" value="HLH, helix-loop-helix DNA-binding domain"/>
    <property type="match status" value="1"/>
</dbReference>
<sequence length="412" mass="45230">MSSIGVVVIRNAVGKQTVLQEAVDNTANISNNETGRALRPQLIVVRKKQRASPPTTVTVTALLRDADSAAASPPVAGRRVRAREAAVADDARTPTPLAVARRNARERNRVRQVNDGFAALRRHIPDEVAEAFESSNASRGPNKKLSKVETLRMAVEYIRNLETLLNIGHAADKENASRPSAESFPSPASSASPRDAGIDHVYFSFNSPPFDEDELADEDEPDAAGPPAGGFGRLPPADSFRLPSTPHLYEEDEALRSPTPASELLGHDDFAAGQHALVNEFSLATASERFTVIRPEMYCDSDGAGVDDATEFEVKYADSLAPQMHYEYEDRHDISLEAINADLVLSQGPFKFEESSTSTLDDHQNYGDADLKKELPDIQVTPEDREQFEETLKWWQEKTRCVRSVLVKANPN</sequence>
<evidence type="ECO:0000259" key="3">
    <source>
        <dbReference type="PROSITE" id="PS50888"/>
    </source>
</evidence>
<proteinExistence type="predicted"/>
<feature type="compositionally biased region" description="Low complexity" evidence="2">
    <location>
        <begin position="177"/>
        <end position="193"/>
    </location>
</feature>
<keyword evidence="5" id="KW-1185">Reference proteome</keyword>
<reference evidence="4 5" key="1">
    <citation type="journal article" date="2019" name="Commun. Biol.">
        <title>The bagworm genome reveals a unique fibroin gene that provides high tensile strength.</title>
        <authorList>
            <person name="Kono N."/>
            <person name="Nakamura H."/>
            <person name="Ohtoshi R."/>
            <person name="Tomita M."/>
            <person name="Numata K."/>
            <person name="Arakawa K."/>
        </authorList>
    </citation>
    <scope>NUCLEOTIDE SEQUENCE [LARGE SCALE GENOMIC DNA]</scope>
</reference>
<dbReference type="PANTHER" id="PTHR23349:SF108">
    <property type="entry name" value="BHLH DOMAIN-CONTAINING PROTEIN"/>
    <property type="match status" value="1"/>
</dbReference>
<dbReference type="PANTHER" id="PTHR23349">
    <property type="entry name" value="BASIC HELIX-LOOP-HELIX TRANSCRIPTION FACTOR, TWIST"/>
    <property type="match status" value="1"/>
</dbReference>
<evidence type="ECO:0000313" key="4">
    <source>
        <dbReference type="EMBL" id="GBP66536.1"/>
    </source>
</evidence>
<protein>
    <submittedName>
        <fullName evidence="4">Achaete-scute complex protein T8</fullName>
    </submittedName>
</protein>
<dbReference type="SMART" id="SM00353">
    <property type="entry name" value="HLH"/>
    <property type="match status" value="1"/>
</dbReference>
<gene>
    <name evidence="4" type="primary">ase</name>
    <name evidence="4" type="ORF">EVAR_51060_1</name>
</gene>
<feature type="region of interest" description="Disordered" evidence="2">
    <location>
        <begin position="209"/>
        <end position="244"/>
    </location>
</feature>
<dbReference type="STRING" id="151549.A0A4C1XRF8"/>
<feature type="compositionally biased region" description="Acidic residues" evidence="2">
    <location>
        <begin position="210"/>
        <end position="222"/>
    </location>
</feature>
<evidence type="ECO:0000256" key="1">
    <source>
        <dbReference type="ARBA" id="ARBA00023125"/>
    </source>
</evidence>
<dbReference type="Proteomes" id="UP000299102">
    <property type="component" value="Unassembled WGS sequence"/>
</dbReference>
<dbReference type="PROSITE" id="PS50888">
    <property type="entry name" value="BHLH"/>
    <property type="match status" value="1"/>
</dbReference>
<keyword evidence="1" id="KW-0238">DNA-binding</keyword>
<dbReference type="Pfam" id="PF00010">
    <property type="entry name" value="HLH"/>
    <property type="match status" value="1"/>
</dbReference>
<dbReference type="InterPro" id="IPR036638">
    <property type="entry name" value="HLH_DNA-bd_sf"/>
</dbReference>